<proteinExistence type="predicted"/>
<reference evidence="2 3" key="1">
    <citation type="submission" date="2018-08" db="EMBL/GenBank/DDBJ databases">
        <title>A genome reference for cultivated species of the human gut microbiota.</title>
        <authorList>
            <person name="Zou Y."/>
            <person name="Xue W."/>
            <person name="Luo G."/>
        </authorList>
    </citation>
    <scope>NUCLEOTIDE SEQUENCE [LARGE SCALE GENOMIC DNA]</scope>
    <source>
        <strain evidence="2 3">TM09-12</strain>
    </source>
</reference>
<sequence>MKKTLKVFTFLLALMSLTIMICAVSFAAEKEKQTFVTKAGYTITIEEAETDEPSLYADPDQTVVKPYNLTITDRNGVKIGVYTAKFTGLYSRVDRTSQMLDVTVSKKSGSATYVSWQTHTDAEDGFATFYVLGEYFGTLTGHISYTGSFTFDFSE</sequence>
<dbReference type="RefSeq" id="WP_117633369.1">
    <property type="nucleotide sequence ID" value="NZ_QSON01000006.1"/>
</dbReference>
<organism evidence="2 3">
    <name type="scientific">Hungatella hathewayi</name>
    <dbReference type="NCBI Taxonomy" id="154046"/>
    <lineage>
        <taxon>Bacteria</taxon>
        <taxon>Bacillati</taxon>
        <taxon>Bacillota</taxon>
        <taxon>Clostridia</taxon>
        <taxon>Lachnospirales</taxon>
        <taxon>Lachnospiraceae</taxon>
        <taxon>Hungatella</taxon>
    </lineage>
</organism>
<evidence type="ECO:0008006" key="4">
    <source>
        <dbReference type="Google" id="ProtNLM"/>
    </source>
</evidence>
<keyword evidence="1" id="KW-0732">Signal</keyword>
<evidence type="ECO:0000256" key="1">
    <source>
        <dbReference type="SAM" id="SignalP"/>
    </source>
</evidence>
<evidence type="ECO:0000313" key="2">
    <source>
        <dbReference type="EMBL" id="RGJ03735.1"/>
    </source>
</evidence>
<dbReference type="Proteomes" id="UP000263014">
    <property type="component" value="Unassembled WGS sequence"/>
</dbReference>
<feature type="chain" id="PRO_5016877650" description="DUF5626 domain-containing protein" evidence="1">
    <location>
        <begin position="28"/>
        <end position="155"/>
    </location>
</feature>
<accession>A0A374P6V2</accession>
<dbReference type="AlphaFoldDB" id="A0A374P6V2"/>
<dbReference type="EMBL" id="QSON01000006">
    <property type="protein sequence ID" value="RGJ03735.1"/>
    <property type="molecule type" value="Genomic_DNA"/>
</dbReference>
<gene>
    <name evidence="2" type="ORF">DXD79_15250</name>
</gene>
<name>A0A374P6V2_9FIRM</name>
<feature type="signal peptide" evidence="1">
    <location>
        <begin position="1"/>
        <end position="27"/>
    </location>
</feature>
<evidence type="ECO:0000313" key="3">
    <source>
        <dbReference type="Proteomes" id="UP000263014"/>
    </source>
</evidence>
<protein>
    <recommendedName>
        <fullName evidence="4">DUF5626 domain-containing protein</fullName>
    </recommendedName>
</protein>
<comment type="caution">
    <text evidence="2">The sequence shown here is derived from an EMBL/GenBank/DDBJ whole genome shotgun (WGS) entry which is preliminary data.</text>
</comment>